<dbReference type="OrthoDB" id="501284at2"/>
<dbReference type="Proteomes" id="UP000326018">
    <property type="component" value="Unassembled WGS sequence"/>
</dbReference>
<accession>A0A5E7CPQ8</accession>
<organism evidence="1 2">
    <name type="scientific">Pseudomonas fluorescens</name>
    <dbReference type="NCBI Taxonomy" id="294"/>
    <lineage>
        <taxon>Bacteria</taxon>
        <taxon>Pseudomonadati</taxon>
        <taxon>Pseudomonadota</taxon>
        <taxon>Gammaproteobacteria</taxon>
        <taxon>Pseudomonadales</taxon>
        <taxon>Pseudomonadaceae</taxon>
        <taxon>Pseudomonas</taxon>
    </lineage>
</organism>
<evidence type="ECO:0000313" key="1">
    <source>
        <dbReference type="EMBL" id="VVO07013.1"/>
    </source>
</evidence>
<evidence type="ECO:0000313" key="2">
    <source>
        <dbReference type="Proteomes" id="UP000326018"/>
    </source>
</evidence>
<dbReference type="Gene3D" id="3.30.420.10">
    <property type="entry name" value="Ribonuclease H-like superfamily/Ribonuclease H"/>
    <property type="match status" value="1"/>
</dbReference>
<dbReference type="EMBL" id="CABVIB010000014">
    <property type="protein sequence ID" value="VVO07013.1"/>
    <property type="molecule type" value="Genomic_DNA"/>
</dbReference>
<reference evidence="1 2" key="1">
    <citation type="submission" date="2019-09" db="EMBL/GenBank/DDBJ databases">
        <authorList>
            <person name="Chandra G."/>
            <person name="Truman W A."/>
        </authorList>
    </citation>
    <scope>NUCLEOTIDE SEQUENCE [LARGE SCALE GENOMIC DNA]</scope>
    <source>
        <strain evidence="1">PS712</strain>
    </source>
</reference>
<dbReference type="SUPFAM" id="SSF53098">
    <property type="entry name" value="Ribonuclease H-like"/>
    <property type="match status" value="1"/>
</dbReference>
<sequence>MMLLLGAEVSFCEPGEPNQKPHIEAFFRTWSTQIVHSMSGTTFSGITAKGDYNSEKHALYTLDQVKVFFSRWLDTYHNDLHSGLEMSPHEAWTTCLEHEFEPRKFAQEDLRRYFWRMEMVTPSSQNRVRYSNVHWTGGAVGELAHRWPLQKKLCLYYDPGDLGKAWIFHPDYPDDIQELQPVHKHYQEGLTLHFHQEIHARKLKLRKRRVYISAREARAQLLWEISLTNDKHRRLQHNRALERGDVTSDDLAAIHPPASIDRVENKSSLHEYRPDAPDEFSVVRI</sequence>
<dbReference type="InterPro" id="IPR036397">
    <property type="entry name" value="RNaseH_sf"/>
</dbReference>
<protein>
    <recommendedName>
        <fullName evidence="3">Integrase catalytic domain-containing protein</fullName>
    </recommendedName>
</protein>
<name>A0A5E7CPQ8_PSEFL</name>
<gene>
    <name evidence="1" type="ORF">PS712_03145</name>
</gene>
<evidence type="ECO:0008006" key="3">
    <source>
        <dbReference type="Google" id="ProtNLM"/>
    </source>
</evidence>
<dbReference type="InterPro" id="IPR012337">
    <property type="entry name" value="RNaseH-like_sf"/>
</dbReference>
<proteinExistence type="predicted"/>
<dbReference type="AlphaFoldDB" id="A0A5E7CPQ8"/>
<dbReference type="GO" id="GO:0003676">
    <property type="term" value="F:nucleic acid binding"/>
    <property type="evidence" value="ECO:0007669"/>
    <property type="project" value="InterPro"/>
</dbReference>
<dbReference type="RefSeq" id="WP_150703129.1">
    <property type="nucleotide sequence ID" value="NZ_CABVIB010000014.1"/>
</dbReference>